<accession>A0AAD6ZVC8</accession>
<proteinExistence type="predicted"/>
<evidence type="ECO:0000313" key="2">
    <source>
        <dbReference type="EMBL" id="KAJ7339872.1"/>
    </source>
</evidence>
<protein>
    <submittedName>
        <fullName evidence="2">Uncharacterized protein</fullName>
    </submittedName>
</protein>
<gene>
    <name evidence="2" type="ORF">DFH08DRAFT_1013384</name>
</gene>
<evidence type="ECO:0000313" key="3">
    <source>
        <dbReference type="Proteomes" id="UP001218218"/>
    </source>
</evidence>
<dbReference type="AlphaFoldDB" id="A0AAD6ZVC8"/>
<evidence type="ECO:0000256" key="1">
    <source>
        <dbReference type="SAM" id="MobiDB-lite"/>
    </source>
</evidence>
<sequence length="153" mass="15967">MPPGVAQSTPEMHEWTEQFMIDAADDLKYIRSSRTSFIGHQFQSLQRLPGCAMATRLISPLSVAASTAATIHPFSMRPATGTAVSATGLFANDIAPARTAFSTDATSPFHLLGLGLGAFLEAALGMESGKAAAERQRNNSNNIANASAKGGGD</sequence>
<reference evidence="2" key="1">
    <citation type="submission" date="2023-03" db="EMBL/GenBank/DDBJ databases">
        <title>Massive genome expansion in bonnet fungi (Mycena s.s.) driven by repeated elements and novel gene families across ecological guilds.</title>
        <authorList>
            <consortium name="Lawrence Berkeley National Laboratory"/>
            <person name="Harder C.B."/>
            <person name="Miyauchi S."/>
            <person name="Viragh M."/>
            <person name="Kuo A."/>
            <person name="Thoen E."/>
            <person name="Andreopoulos B."/>
            <person name="Lu D."/>
            <person name="Skrede I."/>
            <person name="Drula E."/>
            <person name="Henrissat B."/>
            <person name="Morin E."/>
            <person name="Kohler A."/>
            <person name="Barry K."/>
            <person name="LaButti K."/>
            <person name="Morin E."/>
            <person name="Salamov A."/>
            <person name="Lipzen A."/>
            <person name="Mereny Z."/>
            <person name="Hegedus B."/>
            <person name="Baldrian P."/>
            <person name="Stursova M."/>
            <person name="Weitz H."/>
            <person name="Taylor A."/>
            <person name="Grigoriev I.V."/>
            <person name="Nagy L.G."/>
            <person name="Martin F."/>
            <person name="Kauserud H."/>
        </authorList>
    </citation>
    <scope>NUCLEOTIDE SEQUENCE</scope>
    <source>
        <strain evidence="2">CBHHK002</strain>
    </source>
</reference>
<dbReference type="Proteomes" id="UP001218218">
    <property type="component" value="Unassembled WGS sequence"/>
</dbReference>
<feature type="region of interest" description="Disordered" evidence="1">
    <location>
        <begin position="133"/>
        <end position="153"/>
    </location>
</feature>
<feature type="compositionally biased region" description="Low complexity" evidence="1">
    <location>
        <begin position="138"/>
        <end position="153"/>
    </location>
</feature>
<keyword evidence="3" id="KW-1185">Reference proteome</keyword>
<organism evidence="2 3">
    <name type="scientific">Mycena albidolilacea</name>
    <dbReference type="NCBI Taxonomy" id="1033008"/>
    <lineage>
        <taxon>Eukaryota</taxon>
        <taxon>Fungi</taxon>
        <taxon>Dikarya</taxon>
        <taxon>Basidiomycota</taxon>
        <taxon>Agaricomycotina</taxon>
        <taxon>Agaricomycetes</taxon>
        <taxon>Agaricomycetidae</taxon>
        <taxon>Agaricales</taxon>
        <taxon>Marasmiineae</taxon>
        <taxon>Mycenaceae</taxon>
        <taxon>Mycena</taxon>
    </lineage>
</organism>
<dbReference type="EMBL" id="JARIHO010000027">
    <property type="protein sequence ID" value="KAJ7339872.1"/>
    <property type="molecule type" value="Genomic_DNA"/>
</dbReference>
<name>A0AAD6ZVC8_9AGAR</name>
<comment type="caution">
    <text evidence="2">The sequence shown here is derived from an EMBL/GenBank/DDBJ whole genome shotgun (WGS) entry which is preliminary data.</text>
</comment>